<protein>
    <recommendedName>
        <fullName evidence="3">Serine hydrolase domain-containing protein</fullName>
    </recommendedName>
</protein>
<dbReference type="GO" id="GO:0016787">
    <property type="term" value="F:hydrolase activity"/>
    <property type="evidence" value="ECO:0007669"/>
    <property type="project" value="UniProtKB-KW"/>
</dbReference>
<evidence type="ECO:0000313" key="4">
    <source>
        <dbReference type="EMBL" id="CAL1267175.1"/>
    </source>
</evidence>
<comment type="caution">
    <text evidence="4">The sequence shown here is derived from an EMBL/GenBank/DDBJ whole genome shotgun (WGS) entry which is preliminary data.</text>
</comment>
<dbReference type="AlphaFoldDB" id="A0AAV1Z6F2"/>
<keyword evidence="5" id="KW-1185">Reference proteome</keyword>
<keyword evidence="2" id="KW-0378">Hydrolase</keyword>
<evidence type="ECO:0000313" key="5">
    <source>
        <dbReference type="Proteomes" id="UP001497382"/>
    </source>
</evidence>
<name>A0AAV1Z6F2_9ARAC</name>
<dbReference type="GO" id="GO:0005737">
    <property type="term" value="C:cytoplasm"/>
    <property type="evidence" value="ECO:0007669"/>
    <property type="project" value="TreeGrafter"/>
</dbReference>
<evidence type="ECO:0000256" key="1">
    <source>
        <dbReference type="ARBA" id="ARBA00005863"/>
    </source>
</evidence>
<dbReference type="EMBL" id="CAXIEN010000026">
    <property type="protein sequence ID" value="CAL1267175.1"/>
    <property type="molecule type" value="Genomic_DNA"/>
</dbReference>
<organism evidence="4 5">
    <name type="scientific">Larinioides sclopetarius</name>
    <dbReference type="NCBI Taxonomy" id="280406"/>
    <lineage>
        <taxon>Eukaryota</taxon>
        <taxon>Metazoa</taxon>
        <taxon>Ecdysozoa</taxon>
        <taxon>Arthropoda</taxon>
        <taxon>Chelicerata</taxon>
        <taxon>Arachnida</taxon>
        <taxon>Araneae</taxon>
        <taxon>Araneomorphae</taxon>
        <taxon>Entelegynae</taxon>
        <taxon>Araneoidea</taxon>
        <taxon>Araneidae</taxon>
        <taxon>Larinioides</taxon>
    </lineage>
</organism>
<dbReference type="PANTHER" id="PTHR48070:SF6">
    <property type="entry name" value="ESTERASE OVCA2"/>
    <property type="match status" value="1"/>
</dbReference>
<dbReference type="InterPro" id="IPR050593">
    <property type="entry name" value="LovG"/>
</dbReference>
<sequence>MHEFFVLFTFITNLNFIRIPLPKHVNRIKYFRQLKLFEDRYVMATPKKLKILCLHGYRQDAESFKDKSGGFRKSIKSIAELVFVNAPIEIPTESCVISTEEGTTELRGGRSWWFCDNTKDFSSRTSCAEVEGFKESVNIVAETFRSQGPFDGILGFSQGGALAALICALKEHQEFPYDFNFSVIIAGFRSIAKCHQYLYSKTVDIQSLHIMGENDSCISKDRSEELIPLFKSSSVVYHDGGHFIPSKSSVKSEYLPFFKNMQNLNKSNS</sequence>
<dbReference type="InterPro" id="IPR029058">
    <property type="entry name" value="AB_hydrolase_fold"/>
</dbReference>
<evidence type="ECO:0000259" key="3">
    <source>
        <dbReference type="Pfam" id="PF03959"/>
    </source>
</evidence>
<dbReference type="Gene3D" id="3.40.50.1820">
    <property type="entry name" value="alpha/beta hydrolase"/>
    <property type="match status" value="1"/>
</dbReference>
<dbReference type="Pfam" id="PF03959">
    <property type="entry name" value="FSH1"/>
    <property type="match status" value="1"/>
</dbReference>
<dbReference type="FunFam" id="3.40.50.1820:FF:000073">
    <property type="entry name" value="esterase OVCA2 isoform X6"/>
    <property type="match status" value="1"/>
</dbReference>
<dbReference type="SUPFAM" id="SSF53474">
    <property type="entry name" value="alpha/beta-Hydrolases"/>
    <property type="match status" value="1"/>
</dbReference>
<evidence type="ECO:0000256" key="2">
    <source>
        <dbReference type="ARBA" id="ARBA00022801"/>
    </source>
</evidence>
<dbReference type="GO" id="GO:0005634">
    <property type="term" value="C:nucleus"/>
    <property type="evidence" value="ECO:0007669"/>
    <property type="project" value="TreeGrafter"/>
</dbReference>
<accession>A0AAV1Z6F2</accession>
<comment type="similarity">
    <text evidence="1">Belongs to the LovG family.</text>
</comment>
<feature type="domain" description="Serine hydrolase" evidence="3">
    <location>
        <begin position="47"/>
        <end position="252"/>
    </location>
</feature>
<gene>
    <name evidence="4" type="ORF">LARSCL_LOCUS3512</name>
</gene>
<dbReference type="PANTHER" id="PTHR48070">
    <property type="entry name" value="ESTERASE OVCA2"/>
    <property type="match status" value="1"/>
</dbReference>
<dbReference type="Proteomes" id="UP001497382">
    <property type="component" value="Unassembled WGS sequence"/>
</dbReference>
<proteinExistence type="inferred from homology"/>
<dbReference type="InterPro" id="IPR005645">
    <property type="entry name" value="FSH-like_dom"/>
</dbReference>
<reference evidence="4 5" key="1">
    <citation type="submission" date="2024-04" db="EMBL/GenBank/DDBJ databases">
        <authorList>
            <person name="Rising A."/>
            <person name="Reimegard J."/>
            <person name="Sonavane S."/>
            <person name="Akerstrom W."/>
            <person name="Nylinder S."/>
            <person name="Hedman E."/>
            <person name="Kallberg Y."/>
        </authorList>
    </citation>
    <scope>NUCLEOTIDE SEQUENCE [LARGE SCALE GENOMIC DNA]</scope>
</reference>
<dbReference type="GO" id="GO:0032526">
    <property type="term" value="P:response to retinoic acid"/>
    <property type="evidence" value="ECO:0007669"/>
    <property type="project" value="TreeGrafter"/>
</dbReference>